<evidence type="ECO:0000256" key="4">
    <source>
        <dbReference type="ARBA" id="ARBA00022803"/>
    </source>
</evidence>
<keyword evidence="6" id="KW-1185">Reference proteome</keyword>
<dbReference type="InterPro" id="IPR051476">
    <property type="entry name" value="Bac_ResReg_Asp_Phosphatase"/>
</dbReference>
<sequence>MDAAVRHRRGRGRSFLPELTTTTTNISNRNRKWRSGDQHRMKNVDEFPQISSKEEIATFRNSQKQSVCVKMLQEGFHRSFSELFSLLQVEQQKRAESDPASAQQLQPEKLETMRLHLCRAEQAERSGSWSVVCEQRLVLGQYFSASEDRSLSLHFLRSCAGGERAGNCRAAAEARACVAELYLQQGELEQARQQAEQCLRQTEGGSSWSDSTGRLLQMRVRGTLWRIYDRLADAPLEARNYTDALRLLHRSHRVATESEDRQTEATAAYRLGLTYQSTGDHDTAKEFFSTCAQMCESLQDTEGLGNAYKAMAKSMESEGNTQEAVQCLEKFVEVTQRSGVKHNLVDACMVSTAERLTSSFSRMKSPVRQETCLCCRKLRCGWRVLVLSL</sequence>
<comment type="caution">
    <text evidence="5">The sequence shown here is derived from an EMBL/GenBank/DDBJ whole genome shotgun (WGS) entry which is preliminary data.</text>
</comment>
<evidence type="ECO:0000313" key="6">
    <source>
        <dbReference type="Proteomes" id="UP000693946"/>
    </source>
</evidence>
<dbReference type="GO" id="GO:0005737">
    <property type="term" value="C:cytoplasm"/>
    <property type="evidence" value="ECO:0007669"/>
    <property type="project" value="UniProtKB-SubCell"/>
</dbReference>
<evidence type="ECO:0000256" key="2">
    <source>
        <dbReference type="ARBA" id="ARBA00022490"/>
    </source>
</evidence>
<keyword evidence="2" id="KW-0963">Cytoplasm</keyword>
<name>A0AAV6PIG6_SOLSE</name>
<comment type="subcellular location">
    <subcellularLocation>
        <location evidence="1">Cytoplasm</location>
    </subcellularLocation>
</comment>
<organism evidence="5 6">
    <name type="scientific">Solea senegalensis</name>
    <name type="common">Senegalese sole</name>
    <dbReference type="NCBI Taxonomy" id="28829"/>
    <lineage>
        <taxon>Eukaryota</taxon>
        <taxon>Metazoa</taxon>
        <taxon>Chordata</taxon>
        <taxon>Craniata</taxon>
        <taxon>Vertebrata</taxon>
        <taxon>Euteleostomi</taxon>
        <taxon>Actinopterygii</taxon>
        <taxon>Neopterygii</taxon>
        <taxon>Teleostei</taxon>
        <taxon>Neoteleostei</taxon>
        <taxon>Acanthomorphata</taxon>
        <taxon>Carangaria</taxon>
        <taxon>Pleuronectiformes</taxon>
        <taxon>Pleuronectoidei</taxon>
        <taxon>Soleidae</taxon>
        <taxon>Solea</taxon>
    </lineage>
</organism>
<evidence type="ECO:0000256" key="3">
    <source>
        <dbReference type="ARBA" id="ARBA00022737"/>
    </source>
</evidence>
<dbReference type="Proteomes" id="UP000693946">
    <property type="component" value="Unassembled WGS sequence"/>
</dbReference>
<dbReference type="GO" id="GO:0036126">
    <property type="term" value="C:sperm flagellum"/>
    <property type="evidence" value="ECO:0007669"/>
    <property type="project" value="TreeGrafter"/>
</dbReference>
<dbReference type="EMBL" id="JAGKHQ010001089">
    <property type="protein sequence ID" value="KAG7461389.1"/>
    <property type="molecule type" value="Genomic_DNA"/>
</dbReference>
<keyword evidence="4" id="KW-0802">TPR repeat</keyword>
<evidence type="ECO:0000313" key="5">
    <source>
        <dbReference type="EMBL" id="KAG7461389.1"/>
    </source>
</evidence>
<accession>A0AAV6PIG6</accession>
<keyword evidence="3" id="KW-0677">Repeat</keyword>
<dbReference type="Pfam" id="PF13424">
    <property type="entry name" value="TPR_12"/>
    <property type="match status" value="1"/>
</dbReference>
<reference evidence="5 6" key="1">
    <citation type="journal article" date="2021" name="Sci. Rep.">
        <title>Chromosome anchoring in Senegalese sole (Solea senegalensis) reveals sex-associated markers and genome rearrangements in flatfish.</title>
        <authorList>
            <person name="Guerrero-Cozar I."/>
            <person name="Gomez-Garrido J."/>
            <person name="Berbel C."/>
            <person name="Martinez-Blanch J.F."/>
            <person name="Alioto T."/>
            <person name="Claros M.G."/>
            <person name="Gagnaire P.A."/>
            <person name="Manchado M."/>
        </authorList>
    </citation>
    <scope>NUCLEOTIDE SEQUENCE [LARGE SCALE GENOMIC DNA]</scope>
    <source>
        <strain evidence="5">Sse05_10M</strain>
    </source>
</reference>
<dbReference type="PANTHER" id="PTHR46630:SF1">
    <property type="entry name" value="TETRATRICOPEPTIDE REPEAT PROTEIN 29"/>
    <property type="match status" value="1"/>
</dbReference>
<dbReference type="PANTHER" id="PTHR46630">
    <property type="entry name" value="TETRATRICOPEPTIDE REPEAT PROTEIN 29"/>
    <property type="match status" value="1"/>
</dbReference>
<evidence type="ECO:0000256" key="1">
    <source>
        <dbReference type="ARBA" id="ARBA00004496"/>
    </source>
</evidence>
<proteinExistence type="predicted"/>
<dbReference type="AlphaFoldDB" id="A0AAV6PIG6"/>
<dbReference type="GO" id="GO:0003341">
    <property type="term" value="P:cilium movement"/>
    <property type="evidence" value="ECO:0007669"/>
    <property type="project" value="TreeGrafter"/>
</dbReference>
<dbReference type="InterPro" id="IPR019734">
    <property type="entry name" value="TPR_rpt"/>
</dbReference>
<protein>
    <submittedName>
        <fullName evidence="5">Tetratricopeptide repeat 29-like isoform X1</fullName>
    </submittedName>
</protein>
<dbReference type="SMART" id="SM00028">
    <property type="entry name" value="TPR"/>
    <property type="match status" value="3"/>
</dbReference>
<gene>
    <name evidence="5" type="ORF">JOB18_026212</name>
</gene>